<accession>A0ABU3DJK7</accession>
<protein>
    <submittedName>
        <fullName evidence="1">Uncharacterized protein</fullName>
    </submittedName>
</protein>
<gene>
    <name evidence="1" type="ORF">RM543_14205</name>
</gene>
<dbReference type="EMBL" id="JAVRHL010000003">
    <property type="protein sequence ID" value="MDT0683841.1"/>
    <property type="molecule type" value="Genomic_DNA"/>
</dbReference>
<sequence>MTTPSVILRPTILLMGSSLKNWFRFLSFDLVEGGRLHGKEQFLSNIPRHDPLKRGNENRRCRTTVLTEGFSFGLFRFGGAAQLVPKRKTGGLQS</sequence>
<dbReference type="RefSeq" id="WP_311692758.1">
    <property type="nucleotide sequence ID" value="NZ_JAVRHL010000003.1"/>
</dbReference>
<keyword evidence="2" id="KW-1185">Reference proteome</keyword>
<comment type="caution">
    <text evidence="1">The sequence shown here is derived from an EMBL/GenBank/DDBJ whole genome shotgun (WGS) entry which is preliminary data.</text>
</comment>
<reference evidence="1 2" key="1">
    <citation type="submission" date="2023-09" db="EMBL/GenBank/DDBJ databases">
        <authorList>
            <person name="Rey-Velasco X."/>
        </authorList>
    </citation>
    <scope>NUCLEOTIDE SEQUENCE [LARGE SCALE GENOMIC DNA]</scope>
    <source>
        <strain evidence="1 2">F158</strain>
    </source>
</reference>
<evidence type="ECO:0000313" key="2">
    <source>
        <dbReference type="Proteomes" id="UP001265259"/>
    </source>
</evidence>
<proteinExistence type="predicted"/>
<dbReference type="Proteomes" id="UP001265259">
    <property type="component" value="Unassembled WGS sequence"/>
</dbReference>
<name>A0ABU3DJK7_9RHOB</name>
<organism evidence="1 2">
    <name type="scientific">Tropicimonas omnivorans</name>
    <dbReference type="NCBI Taxonomy" id="3075590"/>
    <lineage>
        <taxon>Bacteria</taxon>
        <taxon>Pseudomonadati</taxon>
        <taxon>Pseudomonadota</taxon>
        <taxon>Alphaproteobacteria</taxon>
        <taxon>Rhodobacterales</taxon>
        <taxon>Roseobacteraceae</taxon>
        <taxon>Tropicimonas</taxon>
    </lineage>
</organism>
<evidence type="ECO:0000313" key="1">
    <source>
        <dbReference type="EMBL" id="MDT0683841.1"/>
    </source>
</evidence>